<evidence type="ECO:0008006" key="4">
    <source>
        <dbReference type="Google" id="ProtNLM"/>
    </source>
</evidence>
<accession>A0ABX7U0V8</accession>
<dbReference type="InterPro" id="IPR032716">
    <property type="entry name" value="ACC_epsilon"/>
</dbReference>
<reference evidence="2 3" key="1">
    <citation type="submission" date="2021-03" db="EMBL/GenBank/DDBJ databases">
        <title>Complete genome sequence of Streptomyces cyanogenus S136, producer of anticancer angucycline landomycin A.</title>
        <authorList>
            <person name="Hrab P."/>
            <person name="Ruckert C."/>
            <person name="Busche T."/>
            <person name="Ostash I."/>
            <person name="Kalinowski J."/>
            <person name="Fedorenko V."/>
            <person name="Yushchuk O."/>
            <person name="Ostash B."/>
        </authorList>
    </citation>
    <scope>NUCLEOTIDE SEQUENCE [LARGE SCALE GENOMIC DNA]</scope>
    <source>
        <strain evidence="2 3">S136</strain>
    </source>
</reference>
<gene>
    <name evidence="2" type="ORF">S1361_29895</name>
</gene>
<feature type="compositionally biased region" description="Pro residues" evidence="1">
    <location>
        <begin position="68"/>
        <end position="78"/>
    </location>
</feature>
<protein>
    <recommendedName>
        <fullName evidence="4">Acyl-CoA carboxylase subunit epsilon</fullName>
    </recommendedName>
</protein>
<feature type="compositionally biased region" description="Basic and acidic residues" evidence="1">
    <location>
        <begin position="36"/>
        <end position="57"/>
    </location>
</feature>
<name>A0ABX7U0V8_STRCY</name>
<evidence type="ECO:0000256" key="1">
    <source>
        <dbReference type="SAM" id="MobiDB-lite"/>
    </source>
</evidence>
<dbReference type="Pfam" id="PF13822">
    <property type="entry name" value="ACC_epsilon"/>
    <property type="match status" value="1"/>
</dbReference>
<proteinExistence type="predicted"/>
<evidence type="ECO:0000313" key="2">
    <source>
        <dbReference type="EMBL" id="QTE01579.1"/>
    </source>
</evidence>
<organism evidence="2 3">
    <name type="scientific">Streptomyces cyanogenus</name>
    <dbReference type="NCBI Taxonomy" id="80860"/>
    <lineage>
        <taxon>Bacteria</taxon>
        <taxon>Bacillati</taxon>
        <taxon>Actinomycetota</taxon>
        <taxon>Actinomycetes</taxon>
        <taxon>Kitasatosporales</taxon>
        <taxon>Streptomycetaceae</taxon>
        <taxon>Streptomyces</taxon>
    </lineage>
</organism>
<dbReference type="EMBL" id="CP071839">
    <property type="protein sequence ID" value="QTE01579.1"/>
    <property type="molecule type" value="Genomic_DNA"/>
</dbReference>
<evidence type="ECO:0000313" key="3">
    <source>
        <dbReference type="Proteomes" id="UP000663908"/>
    </source>
</evidence>
<dbReference type="RefSeq" id="WP_208035000.1">
    <property type="nucleotide sequence ID" value="NZ_CP071839.1"/>
</dbReference>
<sequence>MSGRETTSAALIRVEKGAPDALELAALTAVLLGRCAADRKPADRKPADRKSADRERTLVPWRRTGNPAAPPTPRSWRS</sequence>
<feature type="region of interest" description="Disordered" evidence="1">
    <location>
        <begin position="35"/>
        <end position="78"/>
    </location>
</feature>
<keyword evidence="3" id="KW-1185">Reference proteome</keyword>
<dbReference type="Proteomes" id="UP000663908">
    <property type="component" value="Chromosome"/>
</dbReference>